<dbReference type="Pfam" id="PF22366">
    <property type="entry name" value="NDH2_C"/>
    <property type="match status" value="1"/>
</dbReference>
<gene>
    <name evidence="12" type="ORF">Q73A0000_16430</name>
</gene>
<evidence type="ECO:0000256" key="3">
    <source>
        <dbReference type="ARBA" id="ARBA00022630"/>
    </source>
</evidence>
<dbReference type="RefSeq" id="WP_193812002.1">
    <property type="nucleotide sequence ID" value="NZ_CP040442.1"/>
</dbReference>
<keyword evidence="5" id="KW-0809">Transit peptide</keyword>
<dbReference type="PRINTS" id="PR00368">
    <property type="entry name" value="FADPNR"/>
</dbReference>
<dbReference type="EMBL" id="CP040442">
    <property type="protein sequence ID" value="QOW11832.1"/>
    <property type="molecule type" value="Genomic_DNA"/>
</dbReference>
<evidence type="ECO:0000256" key="7">
    <source>
        <dbReference type="ARBA" id="ARBA00023027"/>
    </source>
</evidence>
<keyword evidence="13" id="KW-1185">Reference proteome</keyword>
<keyword evidence="6" id="KW-0560">Oxidoreductase</keyword>
<evidence type="ECO:0000313" key="13">
    <source>
        <dbReference type="Proteomes" id="UP000594195"/>
    </source>
</evidence>
<name>A0A7M2YED5_9FLAO</name>
<accession>A0A7M2YED5</accession>
<dbReference type="Pfam" id="PF07992">
    <property type="entry name" value="Pyr_redox_2"/>
    <property type="match status" value="1"/>
</dbReference>
<evidence type="ECO:0000256" key="8">
    <source>
        <dbReference type="ARBA" id="ARBA00047599"/>
    </source>
</evidence>
<dbReference type="InterPro" id="IPR054585">
    <property type="entry name" value="NDH2-like_C"/>
</dbReference>
<evidence type="ECO:0000256" key="6">
    <source>
        <dbReference type="ARBA" id="ARBA00023002"/>
    </source>
</evidence>
<dbReference type="InterPro" id="IPR045024">
    <property type="entry name" value="NDH-2"/>
</dbReference>
<evidence type="ECO:0000259" key="11">
    <source>
        <dbReference type="Pfam" id="PF22366"/>
    </source>
</evidence>
<dbReference type="Gene3D" id="3.50.50.100">
    <property type="match status" value="1"/>
</dbReference>
<dbReference type="GO" id="GO:0050136">
    <property type="term" value="F:NADH dehydrogenase (quinone) (non-electrogenic) activity"/>
    <property type="evidence" value="ECO:0007669"/>
    <property type="project" value="UniProtKB-EC"/>
</dbReference>
<evidence type="ECO:0000256" key="1">
    <source>
        <dbReference type="ARBA" id="ARBA00005272"/>
    </source>
</evidence>
<keyword evidence="9" id="KW-0472">Membrane</keyword>
<feature type="transmembrane region" description="Helical" evidence="9">
    <location>
        <begin position="371"/>
        <end position="388"/>
    </location>
</feature>
<comment type="similarity">
    <text evidence="1">Belongs to the NADH dehydrogenase family.</text>
</comment>
<evidence type="ECO:0000256" key="5">
    <source>
        <dbReference type="ARBA" id="ARBA00022946"/>
    </source>
</evidence>
<keyword evidence="9" id="KW-1133">Transmembrane helix</keyword>
<dbReference type="InterPro" id="IPR023753">
    <property type="entry name" value="FAD/NAD-binding_dom"/>
</dbReference>
<keyword evidence="3" id="KW-0285">Flavoprotein</keyword>
<evidence type="ECO:0000256" key="2">
    <source>
        <dbReference type="ARBA" id="ARBA00012637"/>
    </source>
</evidence>
<protein>
    <recommendedName>
        <fullName evidence="2">NADH:ubiquinone reductase (non-electrogenic)</fullName>
        <ecNumber evidence="2">1.6.5.9</ecNumber>
    </recommendedName>
</protein>
<comment type="catalytic activity">
    <reaction evidence="8">
        <text>a quinone + NADH + H(+) = a quinol + NAD(+)</text>
        <dbReference type="Rhea" id="RHEA:46160"/>
        <dbReference type="ChEBI" id="CHEBI:15378"/>
        <dbReference type="ChEBI" id="CHEBI:24646"/>
        <dbReference type="ChEBI" id="CHEBI:57540"/>
        <dbReference type="ChEBI" id="CHEBI:57945"/>
        <dbReference type="ChEBI" id="CHEBI:132124"/>
        <dbReference type="EC" id="1.6.5.9"/>
    </reaction>
</comment>
<dbReference type="InterPro" id="IPR036188">
    <property type="entry name" value="FAD/NAD-bd_sf"/>
</dbReference>
<dbReference type="SUPFAM" id="SSF51905">
    <property type="entry name" value="FAD/NAD(P)-binding domain"/>
    <property type="match status" value="1"/>
</dbReference>
<dbReference type="EC" id="1.6.5.9" evidence="2"/>
<organism evidence="12 13">
    <name type="scientific">Kaistella flava</name>
    <name type="common">ex Peng et al. 2021</name>
    <dbReference type="NCBI Taxonomy" id="2038776"/>
    <lineage>
        <taxon>Bacteria</taxon>
        <taxon>Pseudomonadati</taxon>
        <taxon>Bacteroidota</taxon>
        <taxon>Flavobacteriia</taxon>
        <taxon>Flavobacteriales</taxon>
        <taxon>Weeksellaceae</taxon>
        <taxon>Chryseobacterium group</taxon>
        <taxon>Kaistella</taxon>
    </lineage>
</organism>
<evidence type="ECO:0000259" key="10">
    <source>
        <dbReference type="Pfam" id="PF07992"/>
    </source>
</evidence>
<evidence type="ECO:0000256" key="4">
    <source>
        <dbReference type="ARBA" id="ARBA00022827"/>
    </source>
</evidence>
<dbReference type="AlphaFoldDB" id="A0A7M2YED5"/>
<proteinExistence type="inferred from homology"/>
<dbReference type="Proteomes" id="UP000594195">
    <property type="component" value="Chromosome"/>
</dbReference>
<dbReference type="PANTHER" id="PTHR43706">
    <property type="entry name" value="NADH DEHYDROGENASE"/>
    <property type="match status" value="1"/>
</dbReference>
<keyword evidence="7" id="KW-0520">NAD</keyword>
<feature type="domain" description="External alternative NADH-ubiquinone oxidoreductase-like C-terminal" evidence="11">
    <location>
        <begin position="348"/>
        <end position="403"/>
    </location>
</feature>
<dbReference type="KEGG" id="kfa:Q73A0000_16430"/>
<keyword evidence="9" id="KW-0812">Transmembrane</keyword>
<dbReference type="PANTHER" id="PTHR43706:SF47">
    <property type="entry name" value="EXTERNAL NADH-UBIQUINONE OXIDOREDUCTASE 1, MITOCHONDRIAL-RELATED"/>
    <property type="match status" value="1"/>
</dbReference>
<evidence type="ECO:0000256" key="9">
    <source>
        <dbReference type="SAM" id="Phobius"/>
    </source>
</evidence>
<evidence type="ECO:0000313" key="12">
    <source>
        <dbReference type="EMBL" id="QOW11832.1"/>
    </source>
</evidence>
<dbReference type="PRINTS" id="PR00411">
    <property type="entry name" value="PNDRDTASEI"/>
</dbReference>
<sequence length="433" mass="48525">MSKKTKIVIVGAGFGGIEFVKALHKKPVEVLLIDRNNYHNFQPLMYQVATGGLEPSSIAYPVRRIFINYKNFSFRMAEVLQVDITKNQLLTSIGTIDFDFLVIASGSENNFFNFDPVKDELLPLKSVPDSLKLRNHIFQNFERAMASDEKESVEKYMNIAVVGGGPAGLELAGALAEMKRYIIPKEFPGLDLSKMSIHIYESGAELLGNMSTEASAKSLEYLKALGVNVFLKTRVKSYDGSTIELDNGTRFTTDSVIWSAGVKGSPIKGLPETTILNGNRIAVNEFNQVIDTENIFAIGDVAAYITTENPKGLPMLAPVAQQQGEFLAENILRKIKSEPMEPFQYRNKGVMATIGRNKAVVDLPHYKFQGIFAWFIWMFVHILSLAGYRNKIITFIDWFINYFSYARPLGVILISTKAKDTKENKVKMEEEKV</sequence>
<keyword evidence="4" id="KW-0274">FAD</keyword>
<reference evidence="12 13" key="1">
    <citation type="submission" date="2019-05" db="EMBL/GenBank/DDBJ databases">
        <title>Chryseobacterium sp. isolated from King George Island, maritime Antarctica.</title>
        <authorList>
            <person name="Peng X."/>
        </authorList>
    </citation>
    <scope>NUCLEOTIDE SEQUENCE [LARGE SCALE GENOMIC DNA]</scope>
    <source>
        <strain evidence="12 13">7-3A</strain>
    </source>
</reference>
<feature type="domain" description="FAD/NAD(P)-binding" evidence="10">
    <location>
        <begin position="6"/>
        <end position="324"/>
    </location>
</feature>